<feature type="domain" description="EF-hand" evidence="3">
    <location>
        <begin position="200"/>
        <end position="222"/>
    </location>
</feature>
<dbReference type="EMBL" id="BLAY01000024">
    <property type="protein sequence ID" value="GET37184.1"/>
    <property type="molecule type" value="Genomic_DNA"/>
</dbReference>
<dbReference type="InterPro" id="IPR008629">
    <property type="entry name" value="GUN4-like"/>
</dbReference>
<keyword evidence="2" id="KW-1133">Transmembrane helix</keyword>
<name>A0AAV3X9X0_9CYAN</name>
<feature type="transmembrane region" description="Helical" evidence="2">
    <location>
        <begin position="437"/>
        <end position="454"/>
    </location>
</feature>
<evidence type="ECO:0000256" key="2">
    <source>
        <dbReference type="SAM" id="Phobius"/>
    </source>
</evidence>
<keyword evidence="5" id="KW-1185">Reference proteome</keyword>
<dbReference type="PROSITE" id="PS00018">
    <property type="entry name" value="EF_HAND_1"/>
    <property type="match status" value="1"/>
</dbReference>
<dbReference type="Gene3D" id="3.40.50.1460">
    <property type="match status" value="1"/>
</dbReference>
<accession>A0AAV3X9X0</accession>
<evidence type="ECO:0000256" key="1">
    <source>
        <dbReference type="SAM" id="MobiDB-lite"/>
    </source>
</evidence>
<gene>
    <name evidence="4" type="ORF">MiSe_19370</name>
</gene>
<dbReference type="SUPFAM" id="SSF140869">
    <property type="entry name" value="GUN4-like"/>
    <property type="match status" value="1"/>
</dbReference>
<keyword evidence="2" id="KW-0812">Transmembrane</keyword>
<dbReference type="GO" id="GO:0005509">
    <property type="term" value="F:calcium ion binding"/>
    <property type="evidence" value="ECO:0007669"/>
    <property type="project" value="InterPro"/>
</dbReference>
<proteinExistence type="predicted"/>
<dbReference type="PROSITE" id="PS50222">
    <property type="entry name" value="EF_HAND_2"/>
    <property type="match status" value="1"/>
</dbReference>
<reference evidence="4" key="1">
    <citation type="submission" date="2019-10" db="EMBL/GenBank/DDBJ databases">
        <title>Draft genome sequece of Microseira wollei NIES-4236.</title>
        <authorList>
            <person name="Yamaguchi H."/>
            <person name="Suzuki S."/>
            <person name="Kawachi M."/>
        </authorList>
    </citation>
    <scope>NUCLEOTIDE SEQUENCE</scope>
    <source>
        <strain evidence="4">NIES-4236</strain>
    </source>
</reference>
<dbReference type="AlphaFoldDB" id="A0AAV3X9X0"/>
<dbReference type="InterPro" id="IPR018247">
    <property type="entry name" value="EF_Hand_1_Ca_BS"/>
</dbReference>
<evidence type="ECO:0000313" key="5">
    <source>
        <dbReference type="Proteomes" id="UP001050975"/>
    </source>
</evidence>
<comment type="caution">
    <text evidence="4">The sequence shown here is derived from an EMBL/GenBank/DDBJ whole genome shotgun (WGS) entry which is preliminary data.</text>
</comment>
<dbReference type="Gene3D" id="1.25.40.620">
    <property type="match status" value="1"/>
</dbReference>
<dbReference type="Gene3D" id="1.10.10.1770">
    <property type="entry name" value="Gun4-like"/>
    <property type="match status" value="1"/>
</dbReference>
<dbReference type="PANTHER" id="PTHR34800">
    <property type="entry name" value="TETRAPYRROLE-BINDING PROTEIN, CHLOROPLASTIC"/>
    <property type="match status" value="1"/>
</dbReference>
<dbReference type="SUPFAM" id="SSF52129">
    <property type="entry name" value="Caspase-like"/>
    <property type="match status" value="1"/>
</dbReference>
<organism evidence="4 5">
    <name type="scientific">Microseira wollei NIES-4236</name>
    <dbReference type="NCBI Taxonomy" id="2530354"/>
    <lineage>
        <taxon>Bacteria</taxon>
        <taxon>Bacillati</taxon>
        <taxon>Cyanobacteriota</taxon>
        <taxon>Cyanophyceae</taxon>
        <taxon>Oscillatoriophycideae</taxon>
        <taxon>Aerosakkonematales</taxon>
        <taxon>Aerosakkonemataceae</taxon>
        <taxon>Microseira</taxon>
    </lineage>
</organism>
<dbReference type="Proteomes" id="UP001050975">
    <property type="component" value="Unassembled WGS sequence"/>
</dbReference>
<keyword evidence="2" id="KW-0472">Membrane</keyword>
<dbReference type="InterPro" id="IPR002048">
    <property type="entry name" value="EF_hand_dom"/>
</dbReference>
<protein>
    <recommendedName>
        <fullName evidence="3">EF-hand domain-containing protein</fullName>
    </recommendedName>
</protein>
<dbReference type="InterPro" id="IPR037215">
    <property type="entry name" value="GUN4-like_sf"/>
</dbReference>
<dbReference type="Pfam" id="PF00656">
    <property type="entry name" value="Peptidase_C14"/>
    <property type="match status" value="1"/>
</dbReference>
<dbReference type="GO" id="GO:0006508">
    <property type="term" value="P:proteolysis"/>
    <property type="evidence" value="ECO:0007669"/>
    <property type="project" value="InterPro"/>
</dbReference>
<evidence type="ECO:0000259" key="3">
    <source>
        <dbReference type="PROSITE" id="PS50222"/>
    </source>
</evidence>
<dbReference type="RefSeq" id="WP_226578243.1">
    <property type="nucleotide sequence ID" value="NZ_BLAY01000024.1"/>
</dbReference>
<feature type="compositionally biased region" description="Polar residues" evidence="1">
    <location>
        <begin position="382"/>
        <end position="396"/>
    </location>
</feature>
<dbReference type="NCBIfam" id="NF047832">
    <property type="entry name" value="caspase_w_EACC1"/>
    <property type="match status" value="1"/>
</dbReference>
<dbReference type="InterPro" id="IPR011600">
    <property type="entry name" value="Pept_C14_caspase"/>
</dbReference>
<dbReference type="PANTHER" id="PTHR34800:SF1">
    <property type="entry name" value="TETRAPYRROLE-BINDING PROTEIN, CHLOROPLASTIC"/>
    <property type="match status" value="1"/>
</dbReference>
<dbReference type="CDD" id="cd16383">
    <property type="entry name" value="GUN4"/>
    <property type="match status" value="1"/>
</dbReference>
<evidence type="ECO:0000313" key="4">
    <source>
        <dbReference type="EMBL" id="GET37184.1"/>
    </source>
</evidence>
<dbReference type="GO" id="GO:0004197">
    <property type="term" value="F:cysteine-type endopeptidase activity"/>
    <property type="evidence" value="ECO:0007669"/>
    <property type="project" value="InterPro"/>
</dbReference>
<dbReference type="InterPro" id="IPR029030">
    <property type="entry name" value="Caspase-like_dom_sf"/>
</dbReference>
<dbReference type="GO" id="GO:0046906">
    <property type="term" value="F:tetrapyrrole binding"/>
    <property type="evidence" value="ECO:0007669"/>
    <property type="project" value="TreeGrafter"/>
</dbReference>
<dbReference type="Pfam" id="PF05419">
    <property type="entry name" value="GUN4"/>
    <property type="match status" value="1"/>
</dbReference>
<feature type="region of interest" description="Disordered" evidence="1">
    <location>
        <begin position="355"/>
        <end position="405"/>
    </location>
</feature>
<sequence length="613" mass="68452">MAKVALLIGVSEYEPGLNPLPAAVKDVEAMKRVLAHPEMGGFAEADITVLKNPQRQEIEEAIYRLFADSQKDDLLLFYFSGHGVKDESGKLYLSTRITRKDNGKLVKPSAVAASFLHESMNESKSQRQVVILDCCFSGAFAQGLTAKDDASVDLEEYLGGKGRAILTATTSTQYAFEEQDSELAVYTRYLVEGIEKGAADTDGDGWISVDELHEYASSKVQEAAPAMTPKFYPVEEGYRIRLAKSPKDDPRVRYRKEAERYASRGEISVVGRRILAALRNNLGLQPEETAAIETEVLQPYQEYRRKLEQYEQTLTVAVQQEFPLTEYTLNELRDLQKILALKDEDVAPIEAKIIPGRASTPTEGDAPQTKSVPVETKAAGTNERTISAVESNPTKKSTSKESITEDLRAKQRVDYTRPSASNPRSLFAKIAHARNKFLVVGTIILIGLAGFEIYRQTMQAKSGYERLKELLSGAKWKEADNETARKMVELAGRQKEGSLRGEDFKKINCGDLSYIDNLWVNYSKRHFGLSVQRHIWQSSDVNSDMGKFIMRVGWGWVETKPGVVTLVFADINNLTYDLSAPKGQLPVAVTYNSGRDNKARNEYISRIVECDIK</sequence>